<dbReference type="InterPro" id="IPR036291">
    <property type="entry name" value="NAD(P)-bd_dom_sf"/>
</dbReference>
<evidence type="ECO:0000313" key="8">
    <source>
        <dbReference type="Proteomes" id="UP000031189"/>
    </source>
</evidence>
<dbReference type="OrthoDB" id="9805416at2"/>
<evidence type="ECO:0000313" key="7">
    <source>
        <dbReference type="EMBL" id="KHS57539.1"/>
    </source>
</evidence>
<dbReference type="PANTHER" id="PTHR43333">
    <property type="entry name" value="2-HACID_DH_C DOMAIN-CONTAINING PROTEIN"/>
    <property type="match status" value="1"/>
</dbReference>
<dbReference type="Pfam" id="PF02826">
    <property type="entry name" value="2-Hacid_dh_C"/>
    <property type="match status" value="1"/>
</dbReference>
<dbReference type="GO" id="GO:0051287">
    <property type="term" value="F:NAD binding"/>
    <property type="evidence" value="ECO:0007669"/>
    <property type="project" value="InterPro"/>
</dbReference>
<dbReference type="STRING" id="1577792.QX51_07765"/>
<dbReference type="Proteomes" id="UP000031189">
    <property type="component" value="Unassembled WGS sequence"/>
</dbReference>
<dbReference type="AlphaFoldDB" id="A0A0B3VXY3"/>
<organism evidence="7 8">
    <name type="scientific">Terrisporobacter othiniensis</name>
    <dbReference type="NCBI Taxonomy" id="1577792"/>
    <lineage>
        <taxon>Bacteria</taxon>
        <taxon>Bacillati</taxon>
        <taxon>Bacillota</taxon>
        <taxon>Clostridia</taxon>
        <taxon>Peptostreptococcales</taxon>
        <taxon>Peptostreptococcaceae</taxon>
        <taxon>Terrisporobacter</taxon>
    </lineage>
</organism>
<sequence length="318" mass="36650">MAIKVLFTLKFSEEEFDRIRDLGYEVTFNSEGKKSTLDKMTDEELESIDILVTYNSFEKLDISKMKNLKYIQLGSTGFDQVPIDKIMDRNIILCNNKGGYSIPIAEWIVSTVLQIYKNTKAFYNKQYKKRWTCDYSVSEIYGKKIGFLGTGTIALEGAKRLKAFGVEIWGCNTDGRSVKYFDKCFSTSDMDEVFINCDIVISTIPSTKQTYKLIDKSKFKLMKEGSSFVNVGRGKIVDEDDLIEYAHKLRGIALDVFQEEPLCEDSKLWDLDNIIITPHNSWVSEQNSLRSFNLFYNNLKKFTSNKEPDNKVEIEKGY</sequence>
<evidence type="ECO:0000256" key="1">
    <source>
        <dbReference type="ARBA" id="ARBA00005854"/>
    </source>
</evidence>
<gene>
    <name evidence="7" type="ORF">QX51_07765</name>
</gene>
<feature type="domain" description="D-isomer specific 2-hydroxyacid dehydrogenase NAD-binding" evidence="6">
    <location>
        <begin position="110"/>
        <end position="280"/>
    </location>
</feature>
<dbReference type="PANTHER" id="PTHR43333:SF1">
    <property type="entry name" value="D-ISOMER SPECIFIC 2-HYDROXYACID DEHYDROGENASE NAD-BINDING DOMAIN-CONTAINING PROTEIN"/>
    <property type="match status" value="1"/>
</dbReference>
<keyword evidence="2 4" id="KW-0560">Oxidoreductase</keyword>
<feature type="domain" description="D-isomer specific 2-hydroxyacid dehydrogenase catalytic" evidence="5">
    <location>
        <begin position="6"/>
        <end position="312"/>
    </location>
</feature>
<dbReference type="EMBL" id="JWHR01000071">
    <property type="protein sequence ID" value="KHS57539.1"/>
    <property type="molecule type" value="Genomic_DNA"/>
</dbReference>
<reference evidence="7 8" key="1">
    <citation type="submission" date="2014-12" db="EMBL/GenBank/DDBJ databases">
        <title>Draft genome sequence of Terrisporobacter sp. 08-306576, isolated from the blood culture of a bacteremia patient.</title>
        <authorList>
            <person name="Lund L.C."/>
            <person name="Sydenham T.V."/>
            <person name="Hogh S.V."/>
            <person name="Skov M.N."/>
            <person name="Kemp M."/>
            <person name="Justesen U.S."/>
        </authorList>
    </citation>
    <scope>NUCLEOTIDE SEQUENCE [LARGE SCALE GENOMIC DNA]</scope>
    <source>
        <strain evidence="7 8">08-306576</strain>
    </source>
</reference>
<dbReference type="GO" id="GO:0016616">
    <property type="term" value="F:oxidoreductase activity, acting on the CH-OH group of donors, NAD or NADP as acceptor"/>
    <property type="evidence" value="ECO:0007669"/>
    <property type="project" value="InterPro"/>
</dbReference>
<dbReference type="InterPro" id="IPR006139">
    <property type="entry name" value="D-isomer_2_OHA_DH_cat_dom"/>
</dbReference>
<name>A0A0B3VXY3_9FIRM</name>
<proteinExistence type="inferred from homology"/>
<comment type="caution">
    <text evidence="7">The sequence shown here is derived from an EMBL/GenBank/DDBJ whole genome shotgun (WGS) entry which is preliminary data.</text>
</comment>
<protein>
    <submittedName>
        <fullName evidence="7">Dihydrofolate reductase</fullName>
    </submittedName>
</protein>
<dbReference type="Gene3D" id="3.40.50.720">
    <property type="entry name" value="NAD(P)-binding Rossmann-like Domain"/>
    <property type="match status" value="2"/>
</dbReference>
<dbReference type="SUPFAM" id="SSF52283">
    <property type="entry name" value="Formate/glycerate dehydrogenase catalytic domain-like"/>
    <property type="match status" value="1"/>
</dbReference>
<accession>A0A0B3VXY3</accession>
<dbReference type="CDD" id="cd12155">
    <property type="entry name" value="PGDH_1"/>
    <property type="match status" value="1"/>
</dbReference>
<dbReference type="SUPFAM" id="SSF51735">
    <property type="entry name" value="NAD(P)-binding Rossmann-fold domains"/>
    <property type="match status" value="1"/>
</dbReference>
<keyword evidence="8" id="KW-1185">Reference proteome</keyword>
<evidence type="ECO:0000256" key="2">
    <source>
        <dbReference type="ARBA" id="ARBA00023002"/>
    </source>
</evidence>
<dbReference type="Pfam" id="PF00389">
    <property type="entry name" value="2-Hacid_dh"/>
    <property type="match status" value="1"/>
</dbReference>
<comment type="similarity">
    <text evidence="1 4">Belongs to the D-isomer specific 2-hydroxyacid dehydrogenase family.</text>
</comment>
<evidence type="ECO:0000256" key="4">
    <source>
        <dbReference type="RuleBase" id="RU003719"/>
    </source>
</evidence>
<evidence type="ECO:0000256" key="3">
    <source>
        <dbReference type="ARBA" id="ARBA00023027"/>
    </source>
</evidence>
<evidence type="ECO:0000259" key="6">
    <source>
        <dbReference type="Pfam" id="PF02826"/>
    </source>
</evidence>
<dbReference type="InterPro" id="IPR006140">
    <property type="entry name" value="D-isomer_DH_NAD-bd"/>
</dbReference>
<evidence type="ECO:0000259" key="5">
    <source>
        <dbReference type="Pfam" id="PF00389"/>
    </source>
</evidence>
<keyword evidence="3" id="KW-0520">NAD</keyword>